<dbReference type="InterPro" id="IPR025347">
    <property type="entry name" value="DUF4251"/>
</dbReference>
<gene>
    <name evidence="1" type="ORF">BUL40_07025</name>
</gene>
<dbReference type="EMBL" id="MTBC01000004">
    <property type="protein sequence ID" value="OQD42841.1"/>
    <property type="molecule type" value="Genomic_DNA"/>
</dbReference>
<dbReference type="OrthoDB" id="1448121at2"/>
<evidence type="ECO:0008006" key="3">
    <source>
        <dbReference type="Google" id="ProtNLM"/>
    </source>
</evidence>
<protein>
    <recommendedName>
        <fullName evidence="3">DUF4251 domain-containing protein</fullName>
    </recommendedName>
</protein>
<evidence type="ECO:0000313" key="1">
    <source>
        <dbReference type="EMBL" id="OQD42841.1"/>
    </source>
</evidence>
<evidence type="ECO:0000313" key="2">
    <source>
        <dbReference type="Proteomes" id="UP000191680"/>
    </source>
</evidence>
<dbReference type="PROSITE" id="PS51257">
    <property type="entry name" value="PROKAR_LIPOPROTEIN"/>
    <property type="match status" value="1"/>
</dbReference>
<dbReference type="RefSeq" id="WP_080318654.1">
    <property type="nucleotide sequence ID" value="NZ_MTBC01000004.1"/>
</dbReference>
<dbReference type="AlphaFoldDB" id="A0A1V6LRL9"/>
<dbReference type="Gene3D" id="2.40.128.410">
    <property type="match status" value="1"/>
</dbReference>
<keyword evidence="2" id="KW-1185">Reference proteome</keyword>
<comment type="caution">
    <text evidence="1">The sequence shown here is derived from an EMBL/GenBank/DDBJ whole genome shotgun (WGS) entry which is preliminary data.</text>
</comment>
<dbReference type="Pfam" id="PF14059">
    <property type="entry name" value="DUF4251"/>
    <property type="match status" value="1"/>
</dbReference>
<accession>A0A1V6LRL9</accession>
<name>A0A1V6LRL9_9FLAO</name>
<dbReference type="Proteomes" id="UP000191680">
    <property type="component" value="Unassembled WGS sequence"/>
</dbReference>
<proteinExistence type="predicted"/>
<organism evidence="1 2">
    <name type="scientific">Croceivirga radicis</name>
    <dbReference type="NCBI Taxonomy" id="1929488"/>
    <lineage>
        <taxon>Bacteria</taxon>
        <taxon>Pseudomonadati</taxon>
        <taxon>Bacteroidota</taxon>
        <taxon>Flavobacteriia</taxon>
        <taxon>Flavobacteriales</taxon>
        <taxon>Flavobacteriaceae</taxon>
        <taxon>Croceivirga</taxon>
    </lineage>
</organism>
<reference evidence="1 2" key="1">
    <citation type="submission" date="2016-12" db="EMBL/GenBank/DDBJ databases">
        <authorList>
            <person name="Song W.-J."/>
            <person name="Kurnit D.M."/>
        </authorList>
    </citation>
    <scope>NUCLEOTIDE SEQUENCE [LARGE SCALE GENOMIC DNA]</scope>
    <source>
        <strain evidence="1 2">HSG9</strain>
    </source>
</reference>
<sequence>MKKIFSFLFLATLVLVGCKAVKDSNSLTFNPELKTSLENAHFKFEAKEIQPLTTTALSAVTNSGLIPPGSSPSRIVINGGSNFLIVKNDTLTVDLPYYGERQFGGAYNAETAGIKVEKALSTINLEYVPKKNTFVFSFKANGVDGEGFDFRGTVFTNGNANLQVYSSYRNTIAYSGKIDTLDE</sequence>